<protein>
    <submittedName>
        <fullName evidence="2">Uncharacterized protein</fullName>
    </submittedName>
</protein>
<evidence type="ECO:0000313" key="2">
    <source>
        <dbReference type="EMBL" id="RNJ60023.1"/>
    </source>
</evidence>
<dbReference type="RefSeq" id="XP_028498181.1">
    <property type="nucleotide sequence ID" value="XM_028634479.1"/>
</dbReference>
<evidence type="ECO:0000256" key="1">
    <source>
        <dbReference type="SAM" id="MobiDB-lite"/>
    </source>
</evidence>
<reference evidence="2 3" key="1">
    <citation type="submission" date="2018-10" db="EMBL/GenBank/DDBJ databases">
        <title>Genome sequence of Verticillium nonalfalfae VnAa140.</title>
        <authorList>
            <person name="Stajich J.E."/>
            <person name="Kasson M.T."/>
        </authorList>
    </citation>
    <scope>NUCLEOTIDE SEQUENCE [LARGE SCALE GENOMIC DNA]</scope>
    <source>
        <strain evidence="2 3">VnAa140</strain>
    </source>
</reference>
<name>A0A3M9YHH7_9PEZI</name>
<feature type="compositionally biased region" description="Polar residues" evidence="1">
    <location>
        <begin position="28"/>
        <end position="37"/>
    </location>
</feature>
<proteinExistence type="predicted"/>
<accession>A0A3M9YHH7</accession>
<organism evidence="2 3">
    <name type="scientific">Verticillium nonalfalfae</name>
    <dbReference type="NCBI Taxonomy" id="1051616"/>
    <lineage>
        <taxon>Eukaryota</taxon>
        <taxon>Fungi</taxon>
        <taxon>Dikarya</taxon>
        <taxon>Ascomycota</taxon>
        <taxon>Pezizomycotina</taxon>
        <taxon>Sordariomycetes</taxon>
        <taxon>Hypocreomycetidae</taxon>
        <taxon>Glomerellales</taxon>
        <taxon>Plectosphaerellaceae</taxon>
        <taxon>Verticillium</taxon>
    </lineage>
</organism>
<evidence type="ECO:0000313" key="3">
    <source>
        <dbReference type="Proteomes" id="UP000267145"/>
    </source>
</evidence>
<sequence length="586" mass="64693">MSDSWSDTSADDSELSESSDMLYPPETTMVNNDASIDSVSRGTVTSSTTALGISQIKPVPSHARGQALDISATDSQPISDRSETKQKPVTSLNDIGHPSAQTLAPPVRPGDQARSEWVPPASGQESPVPHFRSTEGGTMPGIIAPNPSCRYSQSYESDRESSRPHAKSLLGDSQQETYYQPPSDITSSRSDWHSVPTDTTAACAIRTADPANSRSLQRSDTATMSDEMVQVSAPSLDMADINLRVDDVKHREGQVGDRARTTPGLIISETENIDSQRDKDLKLLASLLTAGNPKAFITDTSKLDKHSMENRQMLRWIKLEFAIHQKQRLGDITKAKKLRNDTPATTTYRFATHKSLDGAIKGARAAYKSLADKFQPEEVPDMIKASMDAMQKLDDLLTNDDNGILDELTAEAQKQVNANHIYQQCIATGKEGAEPQIQRIAVIQKSICTFGLRVVMVDVMFSKQHEDSEKGLHPSTMTVQKFLSSDPIIDSAVKLIGDLVEDFDLHMKILREKAAILDFISTRHKQCSLRHPLVLKLREALVHGWYLPGEPHQDGQLDAETFRMILETAMSIDLETSTWNLWDETA</sequence>
<feature type="compositionally biased region" description="Polar residues" evidence="1">
    <location>
        <begin position="171"/>
        <end position="189"/>
    </location>
</feature>
<comment type="caution">
    <text evidence="2">The sequence shown here is derived from an EMBL/GenBank/DDBJ whole genome shotgun (WGS) entry which is preliminary data.</text>
</comment>
<dbReference type="EMBL" id="RBVV01000010">
    <property type="protein sequence ID" value="RNJ60023.1"/>
    <property type="molecule type" value="Genomic_DNA"/>
</dbReference>
<dbReference type="AlphaFoldDB" id="A0A3M9YHH7"/>
<gene>
    <name evidence="2" type="ORF">D7B24_000218</name>
</gene>
<dbReference type="Proteomes" id="UP000267145">
    <property type="component" value="Unassembled WGS sequence"/>
</dbReference>
<feature type="compositionally biased region" description="Low complexity" evidence="1">
    <location>
        <begin position="38"/>
        <end position="49"/>
    </location>
</feature>
<dbReference type="GeneID" id="39603907"/>
<keyword evidence="3" id="KW-1185">Reference proteome</keyword>
<feature type="region of interest" description="Disordered" evidence="1">
    <location>
        <begin position="1"/>
        <end position="195"/>
    </location>
</feature>